<evidence type="ECO:0000313" key="6">
    <source>
        <dbReference type="Proteomes" id="UP000266677"/>
    </source>
</evidence>
<dbReference type="SUPFAM" id="SSF46785">
    <property type="entry name" value="Winged helix' DNA-binding domain"/>
    <property type="match status" value="1"/>
</dbReference>
<dbReference type="Gene3D" id="1.10.10.10">
    <property type="entry name" value="Winged helix-like DNA-binding domain superfamily/Winged helix DNA-binding domain"/>
    <property type="match status" value="1"/>
</dbReference>
<dbReference type="OrthoDB" id="4471357at2"/>
<dbReference type="AlphaFoldDB" id="A0A3A4JVX8"/>
<dbReference type="GO" id="GO:0003677">
    <property type="term" value="F:DNA binding"/>
    <property type="evidence" value="ECO:0007669"/>
    <property type="project" value="UniProtKB-KW"/>
</dbReference>
<reference evidence="5 6" key="1">
    <citation type="submission" date="2018-09" db="EMBL/GenBank/DDBJ databases">
        <title>YIM PH21274 draft genome.</title>
        <authorList>
            <person name="Miao C."/>
        </authorList>
    </citation>
    <scope>NUCLEOTIDE SEQUENCE [LARGE SCALE GENOMIC DNA]</scope>
    <source>
        <strain evidence="5 6">YIM PH 21724</strain>
    </source>
</reference>
<dbReference type="GO" id="GO:0003700">
    <property type="term" value="F:DNA-binding transcription factor activity"/>
    <property type="evidence" value="ECO:0007669"/>
    <property type="project" value="InterPro"/>
</dbReference>
<accession>A0A3A4JVX8</accession>
<name>A0A3A4JVX8_9NOCA</name>
<organism evidence="5 6">
    <name type="scientific">Nocardia panacis</name>
    <dbReference type="NCBI Taxonomy" id="2340916"/>
    <lineage>
        <taxon>Bacteria</taxon>
        <taxon>Bacillati</taxon>
        <taxon>Actinomycetota</taxon>
        <taxon>Actinomycetes</taxon>
        <taxon>Mycobacteriales</taxon>
        <taxon>Nocardiaceae</taxon>
        <taxon>Nocardia</taxon>
    </lineage>
</organism>
<dbReference type="InterPro" id="IPR036390">
    <property type="entry name" value="WH_DNA-bd_sf"/>
</dbReference>
<dbReference type="InterPro" id="IPR001845">
    <property type="entry name" value="HTH_ArsR_DNA-bd_dom"/>
</dbReference>
<dbReference type="CDD" id="cd00090">
    <property type="entry name" value="HTH_ARSR"/>
    <property type="match status" value="1"/>
</dbReference>
<evidence type="ECO:0000256" key="1">
    <source>
        <dbReference type="ARBA" id="ARBA00023015"/>
    </source>
</evidence>
<evidence type="ECO:0000313" key="5">
    <source>
        <dbReference type="EMBL" id="RJO70752.1"/>
    </source>
</evidence>
<keyword evidence="3" id="KW-0804">Transcription</keyword>
<dbReference type="PROSITE" id="PS50987">
    <property type="entry name" value="HTH_ARSR_2"/>
    <property type="match status" value="1"/>
</dbReference>
<protein>
    <submittedName>
        <fullName evidence="5">ArsR family transcriptional regulator</fullName>
    </submittedName>
</protein>
<keyword evidence="2" id="KW-0238">DNA-binding</keyword>
<dbReference type="InterPro" id="IPR011991">
    <property type="entry name" value="ArsR-like_HTH"/>
</dbReference>
<comment type="caution">
    <text evidence="5">The sequence shown here is derived from an EMBL/GenBank/DDBJ whole genome shotgun (WGS) entry which is preliminary data.</text>
</comment>
<sequence>MTDDAQPGGVDGDQPDTARIELDAILHATADPLRRHMLALLAEHGEMTAAEMALPVSRATGSYHCRILRQAGWTHTRVRGRERYLSLRRADLDGLYPGLVEAVLAAELAERERPKH</sequence>
<keyword evidence="1" id="KW-0805">Transcription regulation</keyword>
<dbReference type="PRINTS" id="PR00778">
    <property type="entry name" value="HTHARSR"/>
</dbReference>
<dbReference type="Proteomes" id="UP000266677">
    <property type="component" value="Unassembled WGS sequence"/>
</dbReference>
<dbReference type="PANTHER" id="PTHR33154">
    <property type="entry name" value="TRANSCRIPTIONAL REGULATOR, ARSR FAMILY"/>
    <property type="match status" value="1"/>
</dbReference>
<dbReference type="SMART" id="SM00418">
    <property type="entry name" value="HTH_ARSR"/>
    <property type="match status" value="1"/>
</dbReference>
<dbReference type="RefSeq" id="WP_120043809.1">
    <property type="nucleotide sequence ID" value="NZ_QZFU01000036.1"/>
</dbReference>
<dbReference type="PANTHER" id="PTHR33154:SF12">
    <property type="entry name" value="TRANSCRIPTIONAL REGULATORY PROTEIN"/>
    <property type="match status" value="1"/>
</dbReference>
<dbReference type="InterPro" id="IPR036388">
    <property type="entry name" value="WH-like_DNA-bd_sf"/>
</dbReference>
<gene>
    <name evidence="5" type="ORF">D5S18_26475</name>
</gene>
<feature type="domain" description="HTH arsR-type" evidence="4">
    <location>
        <begin position="14"/>
        <end position="107"/>
    </location>
</feature>
<dbReference type="EMBL" id="QZFU01000036">
    <property type="protein sequence ID" value="RJO70752.1"/>
    <property type="molecule type" value="Genomic_DNA"/>
</dbReference>
<evidence type="ECO:0000259" key="4">
    <source>
        <dbReference type="PROSITE" id="PS50987"/>
    </source>
</evidence>
<dbReference type="InterPro" id="IPR051081">
    <property type="entry name" value="HTH_MetalResp_TranReg"/>
</dbReference>
<evidence type="ECO:0000256" key="3">
    <source>
        <dbReference type="ARBA" id="ARBA00023163"/>
    </source>
</evidence>
<proteinExistence type="predicted"/>
<evidence type="ECO:0000256" key="2">
    <source>
        <dbReference type="ARBA" id="ARBA00023125"/>
    </source>
</evidence>
<keyword evidence="6" id="KW-1185">Reference proteome</keyword>